<dbReference type="AlphaFoldDB" id="A0A0E2Z5G7"/>
<dbReference type="Proteomes" id="UP000028839">
    <property type="component" value="Unassembled WGS sequence"/>
</dbReference>
<evidence type="ECO:0000313" key="1">
    <source>
        <dbReference type="EMBL" id="KFI20611.1"/>
    </source>
</evidence>
<dbReference type="EMBL" id="JPGN01000014">
    <property type="protein sequence ID" value="KFI20611.1"/>
    <property type="molecule type" value="Genomic_DNA"/>
</dbReference>
<accession>A0A0E2Z5G7</accession>
<organism evidence="1 2">
    <name type="scientific">Nitrosococcus oceani C-27</name>
    <dbReference type="NCBI Taxonomy" id="314279"/>
    <lineage>
        <taxon>Bacteria</taxon>
        <taxon>Pseudomonadati</taxon>
        <taxon>Pseudomonadota</taxon>
        <taxon>Gammaproteobacteria</taxon>
        <taxon>Chromatiales</taxon>
        <taxon>Chromatiaceae</taxon>
        <taxon>Nitrosococcus</taxon>
    </lineage>
</organism>
<gene>
    <name evidence="1" type="ORF">IB75_02145</name>
</gene>
<reference evidence="1 2" key="1">
    <citation type="submission" date="2014-07" db="EMBL/GenBank/DDBJ databases">
        <title>Comparative analysis of Nitrosococcus oceani genome inventories of strains from Pacific and Atlantic gyres.</title>
        <authorList>
            <person name="Lim C.K."/>
            <person name="Wang L."/>
            <person name="Sayavedra-Soto L.A."/>
            <person name="Klotz M.G."/>
        </authorList>
    </citation>
    <scope>NUCLEOTIDE SEQUENCE [LARGE SCALE GENOMIC DNA]</scope>
    <source>
        <strain evidence="1 2">C-27</strain>
    </source>
</reference>
<sequence>MSNAKLSKEEQQLLRAVEAGEFESVLTKKRRAELVSAAKNTVRKDKRINIRISNRDLKAVQLKASEEGIPYQTLVSSIIHKYISGSLKDISANKRMQSDAAKPRR</sequence>
<name>A0A0E2Z5G7_9GAMM</name>
<dbReference type="OrthoDB" id="595481at2"/>
<proteinExistence type="predicted"/>
<protein>
    <recommendedName>
        <fullName evidence="3">Antitoxin</fullName>
    </recommendedName>
</protein>
<comment type="caution">
    <text evidence="1">The sequence shown here is derived from an EMBL/GenBank/DDBJ whole genome shotgun (WGS) entry which is preliminary data.</text>
</comment>
<dbReference type="HOGENOM" id="CLU_171731_0_0_6"/>
<evidence type="ECO:0000313" key="2">
    <source>
        <dbReference type="Proteomes" id="UP000028839"/>
    </source>
</evidence>
<evidence type="ECO:0008006" key="3">
    <source>
        <dbReference type="Google" id="ProtNLM"/>
    </source>
</evidence>